<dbReference type="Pfam" id="PF00857">
    <property type="entry name" value="Isochorismatase"/>
    <property type="match status" value="1"/>
</dbReference>
<protein>
    <submittedName>
        <fullName evidence="4">Isochorismatase-like protein</fullName>
    </submittedName>
</protein>
<dbReference type="CDD" id="cd00431">
    <property type="entry name" value="cysteine_hydrolases"/>
    <property type="match status" value="1"/>
</dbReference>
<dbReference type="AlphaFoldDB" id="A0AAJ0FPJ3"/>
<dbReference type="SUPFAM" id="SSF52499">
    <property type="entry name" value="Isochorismatase-like hydrolases"/>
    <property type="match status" value="1"/>
</dbReference>
<dbReference type="Proteomes" id="UP001244011">
    <property type="component" value="Unassembled WGS sequence"/>
</dbReference>
<evidence type="ECO:0000256" key="2">
    <source>
        <dbReference type="ARBA" id="ARBA00022801"/>
    </source>
</evidence>
<reference evidence="4" key="1">
    <citation type="submission" date="2023-06" db="EMBL/GenBank/DDBJ databases">
        <title>Genome-scale phylogeny and comparative genomics of the fungal order Sordariales.</title>
        <authorList>
            <consortium name="Lawrence Berkeley National Laboratory"/>
            <person name="Hensen N."/>
            <person name="Bonometti L."/>
            <person name="Westerberg I."/>
            <person name="Brannstrom I.O."/>
            <person name="Guillou S."/>
            <person name="Cros-Aarteil S."/>
            <person name="Calhoun S."/>
            <person name="Haridas S."/>
            <person name="Kuo A."/>
            <person name="Mondo S."/>
            <person name="Pangilinan J."/>
            <person name="Riley R."/>
            <person name="Labutti K."/>
            <person name="Andreopoulos B."/>
            <person name="Lipzen A."/>
            <person name="Chen C."/>
            <person name="Yanf M."/>
            <person name="Daum C."/>
            <person name="Ng V."/>
            <person name="Clum A."/>
            <person name="Steindorff A."/>
            <person name="Ohm R."/>
            <person name="Martin F."/>
            <person name="Silar P."/>
            <person name="Natvig D."/>
            <person name="Lalanne C."/>
            <person name="Gautier V."/>
            <person name="Ament-Velasquez S.L."/>
            <person name="Kruys A."/>
            <person name="Hutchinson M.I."/>
            <person name="Powell A.J."/>
            <person name="Barry K."/>
            <person name="Miller A.N."/>
            <person name="Grigoriev I.V."/>
            <person name="Debuchy R."/>
            <person name="Gladieux P."/>
            <person name="Thoren M.H."/>
            <person name="Johannesson H."/>
        </authorList>
    </citation>
    <scope>NUCLEOTIDE SEQUENCE</scope>
    <source>
        <strain evidence="4">8032-3</strain>
    </source>
</reference>
<evidence type="ECO:0000313" key="4">
    <source>
        <dbReference type="EMBL" id="KAK1770189.1"/>
    </source>
</evidence>
<keyword evidence="5" id="KW-1185">Reference proteome</keyword>
<evidence type="ECO:0000256" key="1">
    <source>
        <dbReference type="ARBA" id="ARBA00006336"/>
    </source>
</evidence>
<evidence type="ECO:0000259" key="3">
    <source>
        <dbReference type="Pfam" id="PF00857"/>
    </source>
</evidence>
<dbReference type="PANTHER" id="PTHR43540:SF9">
    <property type="entry name" value="FAMILY HYDROLASE, PUTATIVE (AFU_ORTHOLOGUE AFUA_2G08700)-RELATED"/>
    <property type="match status" value="1"/>
</dbReference>
<sequence length="316" mass="34091">MSVALPSIVSNATATTAVVGNAGSNFWLFNPSAGWDLTHQPPPEWPPATPQPPARRLTLTTTTAPVTVDPDKTALIVIDMQNFFLSPAMGRARGPGHAAEETLLSTGLPAAREAGIRVVHVTWGITDEELAVLPPVIFRIFGYKETPAEGEDDRFTEKKGAKDVGRDLGTVKFPDGTAVAAGRTLMRDQWNTALYGGLQKSFDDSQGTAMPQVRFHKNRLSGFWGGSNDLIEYLKEQKITTLLFAGVNTDQCVLASIQDACNLGFDTILLKDGCGTGSPDYTRQMVEFNARKSWGFVSSCKELADGVKATRQTASL</sequence>
<dbReference type="GeneID" id="85314108"/>
<comment type="caution">
    <text evidence="4">The sequence shown here is derived from an EMBL/GenBank/DDBJ whole genome shotgun (WGS) entry which is preliminary data.</text>
</comment>
<keyword evidence="2" id="KW-0378">Hydrolase</keyword>
<gene>
    <name evidence="4" type="ORF">QBC33DRAFT_576591</name>
</gene>
<dbReference type="Gene3D" id="3.40.50.850">
    <property type="entry name" value="Isochorismatase-like"/>
    <property type="match status" value="1"/>
</dbReference>
<dbReference type="GO" id="GO:0016787">
    <property type="term" value="F:hydrolase activity"/>
    <property type="evidence" value="ECO:0007669"/>
    <property type="project" value="UniProtKB-KW"/>
</dbReference>
<comment type="similarity">
    <text evidence="1">Belongs to the isochorismatase family.</text>
</comment>
<dbReference type="EMBL" id="MU839001">
    <property type="protein sequence ID" value="KAK1770189.1"/>
    <property type="molecule type" value="Genomic_DNA"/>
</dbReference>
<proteinExistence type="inferred from homology"/>
<dbReference type="PANTHER" id="PTHR43540">
    <property type="entry name" value="PEROXYUREIDOACRYLATE/UREIDOACRYLATE AMIDOHYDROLASE-RELATED"/>
    <property type="match status" value="1"/>
</dbReference>
<accession>A0AAJ0FPJ3</accession>
<feature type="domain" description="Isochorismatase-like" evidence="3">
    <location>
        <begin position="73"/>
        <end position="285"/>
    </location>
</feature>
<organism evidence="4 5">
    <name type="scientific">Phialemonium atrogriseum</name>
    <dbReference type="NCBI Taxonomy" id="1093897"/>
    <lineage>
        <taxon>Eukaryota</taxon>
        <taxon>Fungi</taxon>
        <taxon>Dikarya</taxon>
        <taxon>Ascomycota</taxon>
        <taxon>Pezizomycotina</taxon>
        <taxon>Sordariomycetes</taxon>
        <taxon>Sordariomycetidae</taxon>
        <taxon>Cephalothecales</taxon>
        <taxon>Cephalothecaceae</taxon>
        <taxon>Phialemonium</taxon>
    </lineage>
</organism>
<name>A0AAJ0FPJ3_9PEZI</name>
<dbReference type="InterPro" id="IPR036380">
    <property type="entry name" value="Isochorismatase-like_sf"/>
</dbReference>
<dbReference type="InterPro" id="IPR050272">
    <property type="entry name" value="Isochorismatase-like_hydrls"/>
</dbReference>
<dbReference type="InterPro" id="IPR000868">
    <property type="entry name" value="Isochorismatase-like_dom"/>
</dbReference>
<dbReference type="RefSeq" id="XP_060286402.1">
    <property type="nucleotide sequence ID" value="XM_060430921.1"/>
</dbReference>
<evidence type="ECO:0000313" key="5">
    <source>
        <dbReference type="Proteomes" id="UP001244011"/>
    </source>
</evidence>